<feature type="region of interest" description="Disordered" evidence="1">
    <location>
        <begin position="34"/>
        <end position="64"/>
    </location>
</feature>
<dbReference type="Proteomes" id="UP000011713">
    <property type="component" value="Unassembled WGS sequence"/>
</dbReference>
<evidence type="ECO:0000313" key="3">
    <source>
        <dbReference type="Proteomes" id="UP000011713"/>
    </source>
</evidence>
<dbReference type="HOGENOM" id="CLU_196334_1_0_1"/>
<evidence type="ECO:0000313" key="2">
    <source>
        <dbReference type="EnsemblProtists" id="HpaP813892"/>
    </source>
</evidence>
<feature type="compositionally biased region" description="Polar residues" evidence="1">
    <location>
        <begin position="54"/>
        <end position="64"/>
    </location>
</feature>
<reference evidence="3" key="1">
    <citation type="journal article" date="2010" name="Science">
        <title>Signatures of adaptation to obligate biotrophy in the Hyaloperonospora arabidopsidis genome.</title>
        <authorList>
            <person name="Baxter L."/>
            <person name="Tripathy S."/>
            <person name="Ishaque N."/>
            <person name="Boot N."/>
            <person name="Cabral A."/>
            <person name="Kemen E."/>
            <person name="Thines M."/>
            <person name="Ah-Fong A."/>
            <person name="Anderson R."/>
            <person name="Badejoko W."/>
            <person name="Bittner-Eddy P."/>
            <person name="Boore J.L."/>
            <person name="Chibucos M.C."/>
            <person name="Coates M."/>
            <person name="Dehal P."/>
            <person name="Delehaunty K."/>
            <person name="Dong S."/>
            <person name="Downton P."/>
            <person name="Dumas B."/>
            <person name="Fabro G."/>
            <person name="Fronick C."/>
            <person name="Fuerstenberg S.I."/>
            <person name="Fulton L."/>
            <person name="Gaulin E."/>
            <person name="Govers F."/>
            <person name="Hughes L."/>
            <person name="Humphray S."/>
            <person name="Jiang R.H."/>
            <person name="Judelson H."/>
            <person name="Kamoun S."/>
            <person name="Kyung K."/>
            <person name="Meijer H."/>
            <person name="Minx P."/>
            <person name="Morris P."/>
            <person name="Nelson J."/>
            <person name="Phuntumart V."/>
            <person name="Qutob D."/>
            <person name="Rehmany A."/>
            <person name="Rougon-Cardoso A."/>
            <person name="Ryden P."/>
            <person name="Torto-Alalibo T."/>
            <person name="Studholme D."/>
            <person name="Wang Y."/>
            <person name="Win J."/>
            <person name="Wood J."/>
            <person name="Clifton S.W."/>
            <person name="Rogers J."/>
            <person name="Van den Ackerveken G."/>
            <person name="Jones J.D."/>
            <person name="McDowell J.M."/>
            <person name="Beynon J."/>
            <person name="Tyler B.M."/>
        </authorList>
    </citation>
    <scope>NUCLEOTIDE SEQUENCE [LARGE SCALE GENOMIC DNA]</scope>
    <source>
        <strain evidence="3">Emoy2</strain>
    </source>
</reference>
<sequence>MTPVEIQYRLFMYSITEPDILHPVVRLGTFEHVVSPSRPEEQRSRLRGDGQGLRQDSSLGLPQW</sequence>
<dbReference type="VEuPathDB" id="FungiDB:HpaG813892"/>
<dbReference type="InParanoid" id="M4C474"/>
<protein>
    <submittedName>
        <fullName evidence="2">Uncharacterized protein</fullName>
    </submittedName>
</protein>
<dbReference type="EnsemblProtists" id="HpaT813892">
    <property type="protein sequence ID" value="HpaP813892"/>
    <property type="gene ID" value="HpaG813892"/>
</dbReference>
<feature type="compositionally biased region" description="Basic and acidic residues" evidence="1">
    <location>
        <begin position="38"/>
        <end position="48"/>
    </location>
</feature>
<reference evidence="2" key="2">
    <citation type="submission" date="2015-06" db="UniProtKB">
        <authorList>
            <consortium name="EnsemblProtists"/>
        </authorList>
    </citation>
    <scope>IDENTIFICATION</scope>
    <source>
        <strain evidence="2">Emoy2</strain>
    </source>
</reference>
<organism evidence="2 3">
    <name type="scientific">Hyaloperonospora arabidopsidis (strain Emoy2)</name>
    <name type="common">Downy mildew agent</name>
    <name type="synonym">Peronospora arabidopsidis</name>
    <dbReference type="NCBI Taxonomy" id="559515"/>
    <lineage>
        <taxon>Eukaryota</taxon>
        <taxon>Sar</taxon>
        <taxon>Stramenopiles</taxon>
        <taxon>Oomycota</taxon>
        <taxon>Peronosporomycetes</taxon>
        <taxon>Peronosporales</taxon>
        <taxon>Peronosporaceae</taxon>
        <taxon>Hyaloperonospora</taxon>
    </lineage>
</organism>
<dbReference type="AlphaFoldDB" id="M4C474"/>
<dbReference type="EMBL" id="ABWE02002996">
    <property type="status" value="NOT_ANNOTATED_CDS"/>
    <property type="molecule type" value="Genomic_DNA"/>
</dbReference>
<accession>M4C474</accession>
<evidence type="ECO:0000256" key="1">
    <source>
        <dbReference type="SAM" id="MobiDB-lite"/>
    </source>
</evidence>
<name>M4C474_HYAAE</name>
<proteinExistence type="predicted"/>
<keyword evidence="3" id="KW-1185">Reference proteome</keyword>